<dbReference type="GO" id="GO:0046872">
    <property type="term" value="F:metal ion binding"/>
    <property type="evidence" value="ECO:0007669"/>
    <property type="project" value="InterPro"/>
</dbReference>
<evidence type="ECO:0000259" key="2">
    <source>
        <dbReference type="Pfam" id="PF00675"/>
    </source>
</evidence>
<dbReference type="SUPFAM" id="SSF63411">
    <property type="entry name" value="LuxS/MPP-like metallohydrolase"/>
    <property type="match status" value="1"/>
</dbReference>
<keyword evidence="4" id="KW-1185">Reference proteome</keyword>
<comment type="caution">
    <text evidence="3">The sequence shown here is derived from an EMBL/GenBank/DDBJ whole genome shotgun (WGS) entry which is preliminary data.</text>
</comment>
<evidence type="ECO:0000313" key="3">
    <source>
        <dbReference type="EMBL" id="OES28458.1"/>
    </source>
</evidence>
<organism evidence="3 4">
    <name type="scientific">Alteromonas macleodii</name>
    <name type="common">Pseudoalteromonas macleodii</name>
    <dbReference type="NCBI Taxonomy" id="28108"/>
    <lineage>
        <taxon>Bacteria</taxon>
        <taxon>Pseudomonadati</taxon>
        <taxon>Pseudomonadota</taxon>
        <taxon>Gammaproteobacteria</taxon>
        <taxon>Alteromonadales</taxon>
        <taxon>Alteromonadaceae</taxon>
        <taxon>Alteromonas/Salinimonas group</taxon>
        <taxon>Alteromonas</taxon>
    </lineage>
</organism>
<evidence type="ECO:0000313" key="4">
    <source>
        <dbReference type="Proteomes" id="UP000095392"/>
    </source>
</evidence>
<feature type="compositionally biased region" description="Basic and acidic residues" evidence="1">
    <location>
        <begin position="261"/>
        <end position="273"/>
    </location>
</feature>
<gene>
    <name evidence="3" type="ORF">BFV95_3414</name>
</gene>
<dbReference type="PANTHER" id="PTHR43016:SF16">
    <property type="entry name" value="METALLOPROTEASE, PUTATIVE (AFU_ORTHOLOGUE AFUA_4G07610)-RELATED"/>
    <property type="match status" value="1"/>
</dbReference>
<accession>A0AB36FNE5</accession>
<dbReference type="Gene3D" id="3.30.830.10">
    <property type="entry name" value="Metalloenzyme, LuxS/M16 peptidase-like"/>
    <property type="match status" value="1"/>
</dbReference>
<feature type="region of interest" description="Disordered" evidence="1">
    <location>
        <begin position="243"/>
        <end position="280"/>
    </location>
</feature>
<dbReference type="Proteomes" id="UP000095392">
    <property type="component" value="Unassembled WGS sequence"/>
</dbReference>
<sequence length="624" mass="68985">MSEFHFIDAGSGSKVHSVVFALKTPAAGHTGLSHLAEHMSFRRSHPYPAAHELFTANTLLPVTINATTLAEYTFFFASSEKANVLLDAVNYLYCGLLNRDYGTDEVILERDGVIFNELAMLETNSDYALNAAIRLTDTNKNAYQHAGGFTQTIGSNSIQALQDYKRQWYQPSNITTLVYSNSAHFFEQCKEVVTAVSEEIALSAQTALSAMKAQSVETALSAEKTLSAMKAQSVETALSAEKTLSEESTLNRNASLSQHASQREHSHLDKEASLDAQTTKGENESIRHVLTWWFPQCFLNGLLQQEATLSTVAGLKNTLFIDPEINQQGNFAIRLVTNEAMKEVASELSIEALPKLSQNLTHKLVSDDYDKRLRQLKHVVSACLASFDIRPSKPMPDTDKHADGVGAAIRYFAQLTDALDSNKCTAKDCATKSAYLASANKVSLSYLRPLPSPEKSIARERIRKARKGFSAQASASNSDQSLLVPRLTSKYRHFIALEHLPALPRLLQPLANNTTNLKRFNAEHIALHLTPFSTPSPSITLESASLNSASGYLASHWVYRIAFYQQSRLQAVLAHHLFWQPRTSGECYALGAATYENNLFLFGASDTNITERENWCHKVLSILS</sequence>
<dbReference type="PANTHER" id="PTHR43016">
    <property type="entry name" value="PRESEQUENCE PROTEASE"/>
    <property type="match status" value="1"/>
</dbReference>
<dbReference type="InterPro" id="IPR011249">
    <property type="entry name" value="Metalloenz_LuxS/M16"/>
</dbReference>
<reference evidence="3 4" key="1">
    <citation type="submission" date="2016-09" db="EMBL/GenBank/DDBJ databases">
        <title>Draft Genome Sequence of four Alteromonas macleodii strains isolated from copper coupons and grown long-term at elevated copper levels.</title>
        <authorList>
            <person name="Cusick K."/>
            <person name="Dale J."/>
            <person name="Little B."/>
            <person name="Biffinger J."/>
        </authorList>
    </citation>
    <scope>NUCLEOTIDE SEQUENCE [LARGE SCALE GENOMIC DNA]</scope>
    <source>
        <strain evidence="3 4">KCP01</strain>
    </source>
</reference>
<proteinExistence type="predicted"/>
<protein>
    <submittedName>
        <fullName evidence="3">Insulinase family protein</fullName>
    </submittedName>
</protein>
<dbReference type="RefSeq" id="WP_069944929.1">
    <property type="nucleotide sequence ID" value="NZ_MIPW01000019.1"/>
</dbReference>
<dbReference type="AlphaFoldDB" id="A0AB36FNE5"/>
<dbReference type="Pfam" id="PF00675">
    <property type="entry name" value="Peptidase_M16"/>
    <property type="match status" value="1"/>
</dbReference>
<name>A0AB36FNE5_ALTMA</name>
<evidence type="ECO:0000256" key="1">
    <source>
        <dbReference type="SAM" id="MobiDB-lite"/>
    </source>
</evidence>
<dbReference type="InterPro" id="IPR011765">
    <property type="entry name" value="Pept_M16_N"/>
</dbReference>
<dbReference type="EMBL" id="MIPY01000022">
    <property type="protein sequence ID" value="OES28458.1"/>
    <property type="molecule type" value="Genomic_DNA"/>
</dbReference>
<feature type="compositionally biased region" description="Polar residues" evidence="1">
    <location>
        <begin position="246"/>
        <end position="260"/>
    </location>
</feature>
<feature type="domain" description="Peptidase M16 N-terminal" evidence="2">
    <location>
        <begin position="30"/>
        <end position="125"/>
    </location>
</feature>